<proteinExistence type="predicted"/>
<sequence>MLTSRFEATRGLLWDGPRNFATHLNYEDDTRAGKTSPNFRTTPASSPSIPGRGGLVVRSRLWGRRVPGSRPDSTEDPPCMGPVAR</sequence>
<comment type="caution">
    <text evidence="2">The sequence shown here is derived from an EMBL/GenBank/DDBJ whole genome shotgun (WGS) entry which is preliminary data.</text>
</comment>
<accession>A0A4Y2JNF3</accession>
<reference evidence="2 3" key="1">
    <citation type="journal article" date="2019" name="Sci. Rep.">
        <title>Orb-weaving spider Araneus ventricosus genome elucidates the spidroin gene catalogue.</title>
        <authorList>
            <person name="Kono N."/>
            <person name="Nakamura H."/>
            <person name="Ohtoshi R."/>
            <person name="Moran D.A.P."/>
            <person name="Shinohara A."/>
            <person name="Yoshida Y."/>
            <person name="Fujiwara M."/>
            <person name="Mori M."/>
            <person name="Tomita M."/>
            <person name="Arakawa K."/>
        </authorList>
    </citation>
    <scope>NUCLEOTIDE SEQUENCE [LARGE SCALE GENOMIC DNA]</scope>
</reference>
<keyword evidence="3" id="KW-1185">Reference proteome</keyword>
<feature type="compositionally biased region" description="Polar residues" evidence="1">
    <location>
        <begin position="33"/>
        <end position="48"/>
    </location>
</feature>
<organism evidence="2 3">
    <name type="scientific">Araneus ventricosus</name>
    <name type="common">Orbweaver spider</name>
    <name type="synonym">Epeira ventricosa</name>
    <dbReference type="NCBI Taxonomy" id="182803"/>
    <lineage>
        <taxon>Eukaryota</taxon>
        <taxon>Metazoa</taxon>
        <taxon>Ecdysozoa</taxon>
        <taxon>Arthropoda</taxon>
        <taxon>Chelicerata</taxon>
        <taxon>Arachnida</taxon>
        <taxon>Araneae</taxon>
        <taxon>Araneomorphae</taxon>
        <taxon>Entelegynae</taxon>
        <taxon>Araneoidea</taxon>
        <taxon>Araneidae</taxon>
        <taxon>Araneus</taxon>
    </lineage>
</organism>
<evidence type="ECO:0000313" key="2">
    <source>
        <dbReference type="EMBL" id="GBM90656.1"/>
    </source>
</evidence>
<gene>
    <name evidence="2" type="ORF">AVEN_141686_1</name>
</gene>
<evidence type="ECO:0000256" key="1">
    <source>
        <dbReference type="SAM" id="MobiDB-lite"/>
    </source>
</evidence>
<evidence type="ECO:0000313" key="3">
    <source>
        <dbReference type="Proteomes" id="UP000499080"/>
    </source>
</evidence>
<dbReference type="AlphaFoldDB" id="A0A4Y2JNF3"/>
<dbReference type="EMBL" id="BGPR01003641">
    <property type="protein sequence ID" value="GBM90656.1"/>
    <property type="molecule type" value="Genomic_DNA"/>
</dbReference>
<feature type="region of interest" description="Disordered" evidence="1">
    <location>
        <begin position="25"/>
        <end position="85"/>
    </location>
</feature>
<name>A0A4Y2JNF3_ARAVE</name>
<protein>
    <submittedName>
        <fullName evidence="2">Uncharacterized protein</fullName>
    </submittedName>
</protein>
<dbReference type="Proteomes" id="UP000499080">
    <property type="component" value="Unassembled WGS sequence"/>
</dbReference>